<name>A0AAQ3MHG2_VIGMU</name>
<feature type="region of interest" description="Disordered" evidence="1">
    <location>
        <begin position="1"/>
        <end position="20"/>
    </location>
</feature>
<sequence>MSSRVRPSPLTQPCSSKPSTQSRLRTTIFANLLLLCAFINLQGSTTSPKIPKLETHITLKLHIYLVQEHQHPSQGQGCNVFIFFFIELTSSRERTRIVTTTSSSLGFQFLFGLKVEEDGDVTVVKCHLIWVLNSWTVSC</sequence>
<evidence type="ECO:0000313" key="2">
    <source>
        <dbReference type="EMBL" id="WVY90389.1"/>
    </source>
</evidence>
<proteinExistence type="predicted"/>
<evidence type="ECO:0000256" key="1">
    <source>
        <dbReference type="SAM" id="MobiDB-lite"/>
    </source>
</evidence>
<evidence type="ECO:0000313" key="3">
    <source>
        <dbReference type="Proteomes" id="UP001374535"/>
    </source>
</evidence>
<organism evidence="2 3">
    <name type="scientific">Vigna mungo</name>
    <name type="common">Black gram</name>
    <name type="synonym">Phaseolus mungo</name>
    <dbReference type="NCBI Taxonomy" id="3915"/>
    <lineage>
        <taxon>Eukaryota</taxon>
        <taxon>Viridiplantae</taxon>
        <taxon>Streptophyta</taxon>
        <taxon>Embryophyta</taxon>
        <taxon>Tracheophyta</taxon>
        <taxon>Spermatophyta</taxon>
        <taxon>Magnoliopsida</taxon>
        <taxon>eudicotyledons</taxon>
        <taxon>Gunneridae</taxon>
        <taxon>Pentapetalae</taxon>
        <taxon>rosids</taxon>
        <taxon>fabids</taxon>
        <taxon>Fabales</taxon>
        <taxon>Fabaceae</taxon>
        <taxon>Papilionoideae</taxon>
        <taxon>50 kb inversion clade</taxon>
        <taxon>NPAAA clade</taxon>
        <taxon>indigoferoid/millettioid clade</taxon>
        <taxon>Phaseoleae</taxon>
        <taxon>Vigna</taxon>
    </lineage>
</organism>
<protein>
    <submittedName>
        <fullName evidence="2">Uncharacterized protein</fullName>
    </submittedName>
</protein>
<dbReference type="AlphaFoldDB" id="A0AAQ3MHG2"/>
<dbReference type="EMBL" id="CP144690">
    <property type="protein sequence ID" value="WVY90389.1"/>
    <property type="molecule type" value="Genomic_DNA"/>
</dbReference>
<reference evidence="2 3" key="1">
    <citation type="journal article" date="2023" name="Life. Sci Alliance">
        <title>Evolutionary insights into 3D genome organization and epigenetic landscape of Vigna mungo.</title>
        <authorList>
            <person name="Junaid A."/>
            <person name="Singh B."/>
            <person name="Bhatia S."/>
        </authorList>
    </citation>
    <scope>NUCLEOTIDE SEQUENCE [LARGE SCALE GENOMIC DNA]</scope>
    <source>
        <strain evidence="2">Urdbean</strain>
    </source>
</reference>
<accession>A0AAQ3MHG2</accession>
<keyword evidence="3" id="KW-1185">Reference proteome</keyword>
<dbReference type="Proteomes" id="UP001374535">
    <property type="component" value="Chromosome 11"/>
</dbReference>
<gene>
    <name evidence="2" type="ORF">V8G54_035903</name>
</gene>